<organism evidence="2 3">
    <name type="scientific">Protopolystoma xenopodis</name>
    <dbReference type="NCBI Taxonomy" id="117903"/>
    <lineage>
        <taxon>Eukaryota</taxon>
        <taxon>Metazoa</taxon>
        <taxon>Spiralia</taxon>
        <taxon>Lophotrochozoa</taxon>
        <taxon>Platyhelminthes</taxon>
        <taxon>Monogenea</taxon>
        <taxon>Polyopisthocotylea</taxon>
        <taxon>Polystomatidea</taxon>
        <taxon>Polystomatidae</taxon>
        <taxon>Protopolystoma</taxon>
    </lineage>
</organism>
<evidence type="ECO:0000313" key="3">
    <source>
        <dbReference type="Proteomes" id="UP000784294"/>
    </source>
</evidence>
<dbReference type="Proteomes" id="UP000784294">
    <property type="component" value="Unassembled WGS sequence"/>
</dbReference>
<proteinExistence type="predicted"/>
<evidence type="ECO:0000256" key="1">
    <source>
        <dbReference type="SAM" id="MobiDB-lite"/>
    </source>
</evidence>
<dbReference type="EMBL" id="CAAALY010255983">
    <property type="protein sequence ID" value="VEL37792.1"/>
    <property type="molecule type" value="Genomic_DNA"/>
</dbReference>
<reference evidence="2" key="1">
    <citation type="submission" date="2018-11" db="EMBL/GenBank/DDBJ databases">
        <authorList>
            <consortium name="Pathogen Informatics"/>
        </authorList>
    </citation>
    <scope>NUCLEOTIDE SEQUENCE</scope>
</reference>
<gene>
    <name evidence="2" type="ORF">PXEA_LOCUS31232</name>
</gene>
<name>A0A448XJ02_9PLAT</name>
<feature type="region of interest" description="Disordered" evidence="1">
    <location>
        <begin position="52"/>
        <end position="87"/>
    </location>
</feature>
<protein>
    <submittedName>
        <fullName evidence="2">Uncharacterized protein</fullName>
    </submittedName>
</protein>
<comment type="caution">
    <text evidence="2">The sequence shown here is derived from an EMBL/GenBank/DDBJ whole genome shotgun (WGS) entry which is preliminary data.</text>
</comment>
<dbReference type="AlphaFoldDB" id="A0A448XJ02"/>
<sequence length="252" mass="27492">MTSLFAPFMKPQTVKPINRISCAPDDGDGDGVASGQLDVAQSSFFHFLSKSRRDRETPETDQPCTSIIPDHSVSSGEADDGSKSPSLHPVPSIVWPIKVACSAVSGPSVSIFCTVAGEFLFTVLAVYVVHSVTLPVVDFFMLCWKAGQEVCHFLRDRTNVPFPCHWPQLSSQLVAGLTCPSSFIVCLSPSASCVLLLLLDFRFRATSDFALTVSLPRTHNPGSLIRKLPFTILGSMVTCRDYTLYFHGTRLC</sequence>
<keyword evidence="3" id="KW-1185">Reference proteome</keyword>
<accession>A0A448XJ02</accession>
<evidence type="ECO:0000313" key="2">
    <source>
        <dbReference type="EMBL" id="VEL37792.1"/>
    </source>
</evidence>